<dbReference type="EMBL" id="KZ035082">
    <property type="protein sequence ID" value="PIO13688.1"/>
    <property type="molecule type" value="Genomic_DNA"/>
</dbReference>
<comment type="similarity">
    <text evidence="2">Belongs to the shroom family.</text>
</comment>
<evidence type="ECO:0000313" key="8">
    <source>
        <dbReference type="Proteomes" id="UP000228934"/>
    </source>
</evidence>
<dbReference type="GO" id="GO:0051015">
    <property type="term" value="F:actin filament binding"/>
    <property type="evidence" value="ECO:0007669"/>
    <property type="project" value="InterPro"/>
</dbReference>
<evidence type="ECO:0000256" key="3">
    <source>
        <dbReference type="ARBA" id="ARBA00022490"/>
    </source>
</evidence>
<proteinExistence type="inferred from homology"/>
<evidence type="ECO:0000256" key="5">
    <source>
        <dbReference type="SAM" id="MobiDB-lite"/>
    </source>
</evidence>
<dbReference type="Proteomes" id="UP000228934">
    <property type="component" value="Unassembled WGS sequence"/>
</dbReference>
<accession>A0A2G9QDM1</accession>
<feature type="region of interest" description="Disordered" evidence="5">
    <location>
        <begin position="192"/>
        <end position="212"/>
    </location>
</feature>
<dbReference type="PROSITE" id="PS51307">
    <property type="entry name" value="ASD2"/>
    <property type="match status" value="1"/>
</dbReference>
<dbReference type="GO" id="GO:0005912">
    <property type="term" value="C:adherens junction"/>
    <property type="evidence" value="ECO:0007669"/>
    <property type="project" value="TreeGrafter"/>
</dbReference>
<dbReference type="GO" id="GO:0043296">
    <property type="term" value="C:apical junction complex"/>
    <property type="evidence" value="ECO:0007669"/>
    <property type="project" value="TreeGrafter"/>
</dbReference>
<dbReference type="Gene3D" id="6.10.250.3120">
    <property type="match status" value="1"/>
</dbReference>
<organism evidence="7 8">
    <name type="scientific">Aquarana catesbeiana</name>
    <name type="common">American bullfrog</name>
    <name type="synonym">Rana catesbeiana</name>
    <dbReference type="NCBI Taxonomy" id="8400"/>
    <lineage>
        <taxon>Eukaryota</taxon>
        <taxon>Metazoa</taxon>
        <taxon>Chordata</taxon>
        <taxon>Craniata</taxon>
        <taxon>Vertebrata</taxon>
        <taxon>Euteleostomi</taxon>
        <taxon>Amphibia</taxon>
        <taxon>Batrachia</taxon>
        <taxon>Anura</taxon>
        <taxon>Neobatrachia</taxon>
        <taxon>Ranoidea</taxon>
        <taxon>Ranidae</taxon>
        <taxon>Aquarana</taxon>
    </lineage>
</organism>
<keyword evidence="8" id="KW-1185">Reference proteome</keyword>
<evidence type="ECO:0000313" key="7">
    <source>
        <dbReference type="EMBL" id="PIO13688.1"/>
    </source>
</evidence>
<sequence length="212" mass="24429">MFSYLQVELIANRIRKLEILKGAKDSLIVDIKVNNSLGEQVEALIEQLCKPNEFDKYKMFIGDLDKVVNLLLSLSGRLAKVENVLSTFGEDTNAEERNTWNEKKKQLCGQHEDARELKENLDRREKLVTDILGNYLTRDQFQDYQHFVKMKSALLIEQREVDDKIKLGQEQLDCLLESLPRDFMDNRKVPLKEEGVSSSGNVKMLPPLTTSL</sequence>
<dbReference type="GO" id="GO:0030864">
    <property type="term" value="C:cortical actin cytoskeleton"/>
    <property type="evidence" value="ECO:0007669"/>
    <property type="project" value="TreeGrafter"/>
</dbReference>
<name>A0A2G9QDM1_AQUCT</name>
<evidence type="ECO:0000256" key="4">
    <source>
        <dbReference type="ARBA" id="ARBA00023212"/>
    </source>
</evidence>
<feature type="domain" description="ASD2" evidence="6">
    <location>
        <begin position="1"/>
        <end position="180"/>
    </location>
</feature>
<dbReference type="OrthoDB" id="10063560at2759"/>
<keyword evidence="3" id="KW-0963">Cytoplasm</keyword>
<evidence type="ECO:0000256" key="2">
    <source>
        <dbReference type="ARBA" id="ARBA00006469"/>
    </source>
</evidence>
<reference evidence="8" key="1">
    <citation type="journal article" date="2017" name="Nat. Commun.">
        <title>The North American bullfrog draft genome provides insight into hormonal regulation of long noncoding RNA.</title>
        <authorList>
            <person name="Hammond S.A."/>
            <person name="Warren R.L."/>
            <person name="Vandervalk B.P."/>
            <person name="Kucuk E."/>
            <person name="Khan H."/>
            <person name="Gibb E.A."/>
            <person name="Pandoh P."/>
            <person name="Kirk H."/>
            <person name="Zhao Y."/>
            <person name="Jones M."/>
            <person name="Mungall A.J."/>
            <person name="Coope R."/>
            <person name="Pleasance S."/>
            <person name="Moore R.A."/>
            <person name="Holt R.A."/>
            <person name="Round J.M."/>
            <person name="Ohora S."/>
            <person name="Walle B.V."/>
            <person name="Veldhoen N."/>
            <person name="Helbing C.C."/>
            <person name="Birol I."/>
        </authorList>
    </citation>
    <scope>NUCLEOTIDE SEQUENCE [LARGE SCALE GENOMIC DNA]</scope>
</reference>
<dbReference type="GO" id="GO:0007015">
    <property type="term" value="P:actin filament organization"/>
    <property type="evidence" value="ECO:0007669"/>
    <property type="project" value="TreeGrafter"/>
</dbReference>
<dbReference type="InterPro" id="IPR027685">
    <property type="entry name" value="Shroom_fam"/>
</dbReference>
<evidence type="ECO:0000256" key="1">
    <source>
        <dbReference type="ARBA" id="ARBA00004245"/>
    </source>
</evidence>
<gene>
    <name evidence="7" type="ORF">AB205_0194390</name>
</gene>
<keyword evidence="4" id="KW-0206">Cytoskeleton</keyword>
<evidence type="ECO:0000259" key="6">
    <source>
        <dbReference type="PROSITE" id="PS51307"/>
    </source>
</evidence>
<dbReference type="PANTHER" id="PTHR15012:SF33">
    <property type="entry name" value="PROTEIN SHROOM3"/>
    <property type="match status" value="1"/>
</dbReference>
<protein>
    <recommendedName>
        <fullName evidence="6">ASD2 domain-containing protein</fullName>
    </recommendedName>
</protein>
<dbReference type="GO" id="GO:0016324">
    <property type="term" value="C:apical plasma membrane"/>
    <property type="evidence" value="ECO:0007669"/>
    <property type="project" value="TreeGrafter"/>
</dbReference>
<dbReference type="InterPro" id="IPR014799">
    <property type="entry name" value="ASD2_dom"/>
</dbReference>
<dbReference type="Pfam" id="PF08687">
    <property type="entry name" value="ASD2"/>
    <property type="match status" value="1"/>
</dbReference>
<dbReference type="AlphaFoldDB" id="A0A2G9QDM1"/>
<comment type="subcellular location">
    <subcellularLocation>
        <location evidence="1">Cytoplasm</location>
        <location evidence="1">Cytoskeleton</location>
    </subcellularLocation>
</comment>
<dbReference type="PANTHER" id="PTHR15012">
    <property type="entry name" value="APICAL PROTEIN/SHROOM-RELATED"/>
    <property type="match status" value="1"/>
</dbReference>